<keyword evidence="2" id="KW-1185">Reference proteome</keyword>
<dbReference type="Gene3D" id="2.130.10.10">
    <property type="entry name" value="YVTN repeat-like/Quinoprotein amine dehydrogenase"/>
    <property type="match status" value="2"/>
</dbReference>
<dbReference type="PANTHER" id="PTHR47197">
    <property type="entry name" value="PROTEIN NIRF"/>
    <property type="match status" value="1"/>
</dbReference>
<dbReference type="InterPro" id="IPR011044">
    <property type="entry name" value="Quino_amine_DH_bsu"/>
</dbReference>
<gene>
    <name evidence="1" type="ORF">D174_21670</name>
</gene>
<organism evidence="1 2">
    <name type="scientific">Mycolicibacterium neoaurum VKM Ac-1815D</name>
    <dbReference type="NCBI Taxonomy" id="700508"/>
    <lineage>
        <taxon>Bacteria</taxon>
        <taxon>Bacillati</taxon>
        <taxon>Actinomycetota</taxon>
        <taxon>Actinomycetes</taxon>
        <taxon>Mycobacteriales</taxon>
        <taxon>Mycobacteriaceae</taxon>
        <taxon>Mycolicibacterium</taxon>
    </lineage>
</organism>
<dbReference type="AlphaFoldDB" id="V5XG58"/>
<dbReference type="SMR" id="V5XG58"/>
<dbReference type="PANTHER" id="PTHR47197:SF3">
    <property type="entry name" value="DIHYDRO-HEME D1 DEHYDROGENASE"/>
    <property type="match status" value="1"/>
</dbReference>
<evidence type="ECO:0008006" key="3">
    <source>
        <dbReference type="Google" id="ProtNLM"/>
    </source>
</evidence>
<evidence type="ECO:0000313" key="1">
    <source>
        <dbReference type="EMBL" id="AHC27007.1"/>
    </source>
</evidence>
<name>V5XG58_MYCNE</name>
<dbReference type="SUPFAM" id="SSF50969">
    <property type="entry name" value="YVTN repeat-like/Quinoprotein amine dehydrogenase"/>
    <property type="match status" value="1"/>
</dbReference>
<protein>
    <recommendedName>
        <fullName evidence="3">YVTN beta-propeller repeat-containing protein</fullName>
    </recommendedName>
</protein>
<proteinExistence type="predicted"/>
<sequence length="333" mass="33983">MRANAAALNDSRTAFAGSVTVNRGPIAAVAANTGAIVAANFGDDSVAIVRADAAALPALVELDGAPVAISLTEDRAFVVTSATEADSLTIVDIRTNAVVAEYPLAFAVTAVAVSPDGKRAYTARTGDDHVDIAVVDTTADRVGTIDIATGAATSIDGLAVDPSGRRLYVGVSTATGSRLVVVDTETARVQRTVAIGAPIRDLAVAADGTVHVLTSDLRNRGVIKIVDPARLVVTTAFPAGTLPIGMVLSADGARAYVVDYDEVSVLCTLTHEVVETISLGARATAIGLNTPGDRLYIADVDGQITALRVPAPAPTIAPFDAAAFADMRELAQV</sequence>
<reference evidence="1 2" key="1">
    <citation type="journal article" date="2014" name="Genome Announc.">
        <title>Complete Genome Sequence of Sterol-Transforming Mycobacterium neoaurum Strain VKM Ac-1815D.</title>
        <authorList>
            <person name="Shtratnikova V.Y."/>
            <person name="Bragin E.Y."/>
            <person name="Dovbnya D.V."/>
            <person name="Pekov Y.A."/>
            <person name="Schelkunov M.I."/>
            <person name="Strizhov N."/>
            <person name="Ivashina T.V."/>
            <person name="Ashapkin V.V."/>
            <person name="Donova M.V."/>
        </authorList>
    </citation>
    <scope>NUCLEOTIDE SEQUENCE [LARGE SCALE GENOMIC DNA]</scope>
    <source>
        <strain evidence="1 2">VKM Ac-1815D</strain>
    </source>
</reference>
<dbReference type="InterPro" id="IPR015943">
    <property type="entry name" value="WD40/YVTN_repeat-like_dom_sf"/>
</dbReference>
<dbReference type="InterPro" id="IPR051200">
    <property type="entry name" value="Host-pathogen_enzymatic-act"/>
</dbReference>
<dbReference type="EMBL" id="CP006936">
    <property type="protein sequence ID" value="AHC27007.1"/>
    <property type="molecule type" value="Genomic_DNA"/>
</dbReference>
<evidence type="ECO:0000313" key="2">
    <source>
        <dbReference type="Proteomes" id="UP000018763"/>
    </source>
</evidence>
<dbReference type="Proteomes" id="UP000018763">
    <property type="component" value="Chromosome"/>
</dbReference>
<accession>V5XG58</accession>